<evidence type="ECO:0000256" key="1">
    <source>
        <dbReference type="SAM" id="MobiDB-lite"/>
    </source>
</evidence>
<keyword evidence="2" id="KW-0472">Membrane</keyword>
<dbReference type="Pfam" id="PF14333">
    <property type="entry name" value="DUF4389"/>
    <property type="match status" value="2"/>
</dbReference>
<reference evidence="3" key="1">
    <citation type="submission" date="2021-10" db="EMBL/GenBank/DDBJ databases">
        <title>Novel species in genus Arthrobacter.</title>
        <authorList>
            <person name="Liu Y."/>
        </authorList>
    </citation>
    <scope>NUCLEOTIDE SEQUENCE</scope>
    <source>
        <strain evidence="3">Zg-Y786</strain>
    </source>
</reference>
<keyword evidence="4" id="KW-1185">Reference proteome</keyword>
<dbReference type="InterPro" id="IPR025498">
    <property type="entry name" value="DUF4389"/>
</dbReference>
<comment type="caution">
    <text evidence="3">The sequence shown here is derived from an EMBL/GenBank/DDBJ whole genome shotgun (WGS) entry which is preliminary data.</text>
</comment>
<feature type="transmembrane region" description="Helical" evidence="2">
    <location>
        <begin position="190"/>
        <end position="211"/>
    </location>
</feature>
<feature type="region of interest" description="Disordered" evidence="1">
    <location>
        <begin position="530"/>
        <end position="558"/>
    </location>
</feature>
<organism evidence="3 4">
    <name type="scientific">Arthrobacter gengyunqii</name>
    <dbReference type="NCBI Taxonomy" id="2886940"/>
    <lineage>
        <taxon>Bacteria</taxon>
        <taxon>Bacillati</taxon>
        <taxon>Actinomycetota</taxon>
        <taxon>Actinomycetes</taxon>
        <taxon>Micrococcales</taxon>
        <taxon>Micrococcaceae</taxon>
        <taxon>Arthrobacter</taxon>
    </lineage>
</organism>
<proteinExistence type="predicted"/>
<feature type="region of interest" description="Disordered" evidence="1">
    <location>
        <begin position="228"/>
        <end position="247"/>
    </location>
</feature>
<accession>A0ABS8GFG6</accession>
<keyword evidence="2" id="KW-1133">Transmembrane helix</keyword>
<evidence type="ECO:0000256" key="2">
    <source>
        <dbReference type="SAM" id="Phobius"/>
    </source>
</evidence>
<keyword evidence="2" id="KW-0812">Transmembrane</keyword>
<feature type="transmembrane region" description="Helical" evidence="2">
    <location>
        <begin position="320"/>
        <end position="346"/>
    </location>
</feature>
<dbReference type="EMBL" id="JAJFZQ010000003">
    <property type="protein sequence ID" value="MCC3265063.1"/>
    <property type="molecule type" value="Genomic_DNA"/>
</dbReference>
<evidence type="ECO:0000313" key="4">
    <source>
        <dbReference type="Proteomes" id="UP001139168"/>
    </source>
</evidence>
<dbReference type="RefSeq" id="WP_227889908.1">
    <property type="nucleotide sequence ID" value="NZ_JAJFZQ010000003.1"/>
</dbReference>
<name>A0ABS8GFG6_9MICC</name>
<feature type="transmembrane region" description="Helical" evidence="2">
    <location>
        <begin position="474"/>
        <end position="492"/>
    </location>
</feature>
<sequence>MRTGRIVMFVIGCLLILFGLGLAAGAAAVGVVNAGQGDDRFFSAPEEVYEVDSYALTVPDLEVDGVRSADEVATFEVKGESTQAGQELFIGVGPSDDVDRYLLDVQHSELQEVNFRPFRTDYLEVTGTQAPAPPGEEDFWVVSSSGSGEQSVEWNLDEGDWSAVVMNADGSRPVSAELQVGVRSDVLQPLTWILLISSIVCLVAGIALVVIGSAGLRRRPAGTVDAMLGPTGQPAQVPGPPQTYGQMQDRYGQEQQPAAGNRFARPVGASAAGAAGFAAAGAVGVRDPGLAGPRYPVRLYGEIDPDLSRWMWLVKWFLAIPHYIVLFFLWIAFFVSTVVAGFAILFTGRYPHGLFEFNVGVVRWSWRVTFYATRVLGTDRYPPFTLDRTDYPADFSVDYPRELSRWLVLVKWWLLVIPQALVVGAFTEAAIVVNRFYVSGGQETGSWTGMVPGGTWADAWDEGWESAPDVVSNQGLSLLALLVLIAAVILLFRGRYPRHLFDLIMGLNRWSYRVLAYAALMRDEYPPFRLDQGPADRRDEAAGLGRPELEPGPGTGRR</sequence>
<gene>
    <name evidence="3" type="ORF">LJ752_03260</name>
</gene>
<protein>
    <submittedName>
        <fullName evidence="3">DUF4389 domain-containing protein</fullName>
    </submittedName>
</protein>
<dbReference type="Proteomes" id="UP001139168">
    <property type="component" value="Unassembled WGS sequence"/>
</dbReference>
<feature type="transmembrane region" description="Helical" evidence="2">
    <location>
        <begin position="263"/>
        <end position="285"/>
    </location>
</feature>
<feature type="transmembrane region" description="Helical" evidence="2">
    <location>
        <begin position="412"/>
        <end position="433"/>
    </location>
</feature>
<evidence type="ECO:0000313" key="3">
    <source>
        <dbReference type="EMBL" id="MCC3265063.1"/>
    </source>
</evidence>